<dbReference type="InterPro" id="IPR016036">
    <property type="entry name" value="Malonyl_transacylase_ACP-bd"/>
</dbReference>
<evidence type="ECO:0000256" key="3">
    <source>
        <dbReference type="ARBA" id="ARBA00022679"/>
    </source>
</evidence>
<dbReference type="Pfam" id="PF16197">
    <property type="entry name" value="KAsynt_C_assoc"/>
    <property type="match status" value="1"/>
</dbReference>
<reference evidence="12" key="2">
    <citation type="submission" date="2023-05" db="EMBL/GenBank/DDBJ databases">
        <authorList>
            <consortium name="Lawrence Berkeley National Laboratory"/>
            <person name="Steindorff A."/>
            <person name="Hensen N."/>
            <person name="Bonometti L."/>
            <person name="Westerberg I."/>
            <person name="Brannstrom I.O."/>
            <person name="Guillou S."/>
            <person name="Cros-Aarteil S."/>
            <person name="Calhoun S."/>
            <person name="Haridas S."/>
            <person name="Kuo A."/>
            <person name="Mondo S."/>
            <person name="Pangilinan J."/>
            <person name="Riley R."/>
            <person name="Labutti K."/>
            <person name="Andreopoulos B."/>
            <person name="Lipzen A."/>
            <person name="Chen C."/>
            <person name="Yanf M."/>
            <person name="Daum C."/>
            <person name="Ng V."/>
            <person name="Clum A."/>
            <person name="Ohm R."/>
            <person name="Martin F."/>
            <person name="Silar P."/>
            <person name="Natvig D."/>
            <person name="Lalanne C."/>
            <person name="Gautier V."/>
            <person name="Ament-Velasquez S.L."/>
            <person name="Kruys A."/>
            <person name="Hutchinson M.I."/>
            <person name="Powell A.J."/>
            <person name="Barry K."/>
            <person name="Miller A.N."/>
            <person name="Grigoriev I.V."/>
            <person name="Debuchy R."/>
            <person name="Gladieux P."/>
            <person name="Thoren M.H."/>
            <person name="Johannesson H."/>
        </authorList>
    </citation>
    <scope>NUCLEOTIDE SEQUENCE</scope>
    <source>
        <strain evidence="12">CBS 103.79</strain>
    </source>
</reference>
<dbReference type="PROSITE" id="PS00012">
    <property type="entry name" value="PHOSPHOPANTETHEINE"/>
    <property type="match status" value="1"/>
</dbReference>
<dbReference type="InterPro" id="IPR020841">
    <property type="entry name" value="PKS_Beta-ketoAc_synthase_dom"/>
</dbReference>
<dbReference type="GO" id="GO:0004315">
    <property type="term" value="F:3-oxoacyl-[acyl-carrier-protein] synthase activity"/>
    <property type="evidence" value="ECO:0007669"/>
    <property type="project" value="InterPro"/>
</dbReference>
<dbReference type="InterPro" id="IPR014031">
    <property type="entry name" value="Ketoacyl_synth_C"/>
</dbReference>
<evidence type="ECO:0000256" key="8">
    <source>
        <dbReference type="PROSITE-ProRule" id="PRU01363"/>
    </source>
</evidence>
<dbReference type="InterPro" id="IPR006162">
    <property type="entry name" value="Ppantetheine_attach_site"/>
</dbReference>
<protein>
    <submittedName>
        <fullName evidence="12">Polyketide synthase</fullName>
    </submittedName>
</protein>
<dbReference type="InterPro" id="IPR057326">
    <property type="entry name" value="KR_dom"/>
</dbReference>
<dbReference type="SMART" id="SM00827">
    <property type="entry name" value="PKS_AT"/>
    <property type="match status" value="1"/>
</dbReference>
<dbReference type="SUPFAM" id="SSF52151">
    <property type="entry name" value="FabD/lysophospholipase-like"/>
    <property type="match status" value="1"/>
</dbReference>
<feature type="active site" description="Proton donor; for dehydratase activity" evidence="8">
    <location>
        <position position="1112"/>
    </location>
</feature>
<dbReference type="GO" id="GO:0031177">
    <property type="term" value="F:phosphopantetheine binding"/>
    <property type="evidence" value="ECO:0007669"/>
    <property type="project" value="InterPro"/>
</dbReference>
<evidence type="ECO:0000256" key="5">
    <source>
        <dbReference type="ARBA" id="ARBA00023002"/>
    </source>
</evidence>
<dbReference type="SMART" id="SM00829">
    <property type="entry name" value="PKS_ER"/>
    <property type="match status" value="1"/>
</dbReference>
<keyword evidence="2" id="KW-0597">Phosphoprotein</keyword>
<dbReference type="PROSITE" id="PS52004">
    <property type="entry name" value="KS3_2"/>
    <property type="match status" value="1"/>
</dbReference>
<dbReference type="PANTHER" id="PTHR43775">
    <property type="entry name" value="FATTY ACID SYNTHASE"/>
    <property type="match status" value="1"/>
</dbReference>
<dbReference type="Gene3D" id="1.10.1200.10">
    <property type="entry name" value="ACP-like"/>
    <property type="match status" value="1"/>
</dbReference>
<dbReference type="CDD" id="cd00833">
    <property type="entry name" value="PKS"/>
    <property type="match status" value="1"/>
</dbReference>
<feature type="active site" description="Proton acceptor; for dehydratase activity" evidence="8">
    <location>
        <position position="945"/>
    </location>
</feature>
<dbReference type="InterPro" id="IPR049552">
    <property type="entry name" value="PKS_DH_N"/>
</dbReference>
<evidence type="ECO:0000259" key="10">
    <source>
        <dbReference type="PROSITE" id="PS52004"/>
    </source>
</evidence>
<dbReference type="Pfam" id="PF00109">
    <property type="entry name" value="ketoacyl-synt"/>
    <property type="match status" value="1"/>
</dbReference>
<evidence type="ECO:0000256" key="4">
    <source>
        <dbReference type="ARBA" id="ARBA00022857"/>
    </source>
</evidence>
<feature type="region of interest" description="N-terminal hotdog fold" evidence="8">
    <location>
        <begin position="913"/>
        <end position="1042"/>
    </location>
</feature>
<keyword evidence="5" id="KW-0560">Oxidoreductase</keyword>
<dbReference type="Pfam" id="PF21089">
    <property type="entry name" value="PKS_DH_N"/>
    <property type="match status" value="1"/>
</dbReference>
<keyword evidence="6" id="KW-0511">Multifunctional enzyme</keyword>
<dbReference type="InterPro" id="IPR016035">
    <property type="entry name" value="Acyl_Trfase/lysoPLipase"/>
</dbReference>
<dbReference type="InterPro" id="IPR020843">
    <property type="entry name" value="ER"/>
</dbReference>
<name>A0AAN6MI11_9PEZI</name>
<keyword evidence="3" id="KW-0808">Transferase</keyword>
<dbReference type="InterPro" id="IPR032821">
    <property type="entry name" value="PKS_assoc"/>
</dbReference>
<dbReference type="PROSITE" id="PS50075">
    <property type="entry name" value="CARRIER"/>
    <property type="match status" value="1"/>
</dbReference>
<dbReference type="InterPro" id="IPR013968">
    <property type="entry name" value="PKS_KR"/>
</dbReference>
<dbReference type="PROSITE" id="PS00606">
    <property type="entry name" value="KS3_1"/>
    <property type="match status" value="1"/>
</dbReference>
<keyword evidence="7" id="KW-0012">Acyltransferase</keyword>
<dbReference type="Pfam" id="PF08242">
    <property type="entry name" value="Methyltransf_12"/>
    <property type="match status" value="1"/>
</dbReference>
<keyword evidence="4" id="KW-0521">NADP</keyword>
<comment type="caution">
    <text evidence="12">The sequence shown here is derived from an EMBL/GenBank/DDBJ whole genome shotgun (WGS) entry which is preliminary data.</text>
</comment>
<dbReference type="Gene3D" id="3.40.47.10">
    <property type="match status" value="1"/>
</dbReference>
<dbReference type="Gene3D" id="3.10.129.110">
    <property type="entry name" value="Polyketide synthase dehydratase"/>
    <property type="match status" value="1"/>
</dbReference>
<evidence type="ECO:0000259" key="9">
    <source>
        <dbReference type="PROSITE" id="PS50075"/>
    </source>
</evidence>
<dbReference type="Pfam" id="PF13602">
    <property type="entry name" value="ADH_zinc_N_2"/>
    <property type="match status" value="1"/>
</dbReference>
<evidence type="ECO:0000313" key="12">
    <source>
        <dbReference type="EMBL" id="KAK3900584.1"/>
    </source>
</evidence>
<dbReference type="SMART" id="SM00826">
    <property type="entry name" value="PKS_DH"/>
    <property type="match status" value="1"/>
</dbReference>
<dbReference type="Proteomes" id="UP001303889">
    <property type="component" value="Unassembled WGS sequence"/>
</dbReference>
<dbReference type="InterPro" id="IPR014030">
    <property type="entry name" value="Ketoacyl_synth_N"/>
</dbReference>
<dbReference type="EMBL" id="MU855657">
    <property type="protein sequence ID" value="KAK3900584.1"/>
    <property type="molecule type" value="Genomic_DNA"/>
</dbReference>
<dbReference type="SUPFAM" id="SSF50129">
    <property type="entry name" value="GroES-like"/>
    <property type="match status" value="1"/>
</dbReference>
<dbReference type="SUPFAM" id="SSF55048">
    <property type="entry name" value="Probable ACP-binding domain of malonyl-CoA ACP transacylase"/>
    <property type="match status" value="1"/>
</dbReference>
<dbReference type="CDD" id="cd05195">
    <property type="entry name" value="enoyl_red"/>
    <property type="match status" value="1"/>
</dbReference>
<dbReference type="InterPro" id="IPR029063">
    <property type="entry name" value="SAM-dependent_MTases_sf"/>
</dbReference>
<dbReference type="PROSITE" id="PS52019">
    <property type="entry name" value="PKS_MFAS_DH"/>
    <property type="match status" value="1"/>
</dbReference>
<dbReference type="InterPro" id="IPR020807">
    <property type="entry name" value="PKS_DH"/>
</dbReference>
<dbReference type="InterPro" id="IPR049900">
    <property type="entry name" value="PKS_mFAS_DH"/>
</dbReference>
<evidence type="ECO:0000256" key="1">
    <source>
        <dbReference type="ARBA" id="ARBA00022450"/>
    </source>
</evidence>
<dbReference type="Pfam" id="PF08659">
    <property type="entry name" value="KR"/>
    <property type="match status" value="1"/>
</dbReference>
<evidence type="ECO:0000256" key="7">
    <source>
        <dbReference type="ARBA" id="ARBA00023315"/>
    </source>
</evidence>
<dbReference type="SUPFAM" id="SSF53335">
    <property type="entry name" value="S-adenosyl-L-methionine-dependent methyltransferases"/>
    <property type="match status" value="1"/>
</dbReference>
<dbReference type="GO" id="GO:0016491">
    <property type="term" value="F:oxidoreductase activity"/>
    <property type="evidence" value="ECO:0007669"/>
    <property type="project" value="UniProtKB-KW"/>
</dbReference>
<dbReference type="InterPro" id="IPR036736">
    <property type="entry name" value="ACP-like_sf"/>
</dbReference>
<dbReference type="InterPro" id="IPR013154">
    <property type="entry name" value="ADH-like_N"/>
</dbReference>
<dbReference type="SMART" id="SM00825">
    <property type="entry name" value="PKS_KS"/>
    <property type="match status" value="1"/>
</dbReference>
<dbReference type="InterPro" id="IPR050091">
    <property type="entry name" value="PKS_NRPS_Biosynth_Enz"/>
</dbReference>
<keyword evidence="1" id="KW-0596">Phosphopantetheine</keyword>
<dbReference type="InterPro" id="IPR036291">
    <property type="entry name" value="NAD(P)-bd_dom_sf"/>
</dbReference>
<dbReference type="Gene3D" id="3.90.180.10">
    <property type="entry name" value="Medium-chain alcohol dehydrogenases, catalytic domain"/>
    <property type="match status" value="1"/>
</dbReference>
<sequence length="2525" mass="271329">MDAELQPEAPAPPTLEPIAICGLGLRLPGGIRNGDDFWELLINGRDARGETPSTRFATEGFAAASTTGNGTVPTRYGYYLEDDLARLDTSFFSMSKTELEWCDPQQRLLLEVVRECLDDAGEVNYRGQAVGCYVGTFGQDWYEMTMRDFQSIGGYTMMGCADLVLANRVAYEFDLHGPSMVIKTGCSASMEALHEACRALQAGDASAAVVGGTSLILSPTTTALLANEGVLSPDASCKTFDVAADGFARAEGITAIYIKRLSDALRDGNPVRAVIRGTASNSDGRGKGLMNPSAEAHEALMRKVYSQAGLDPAETAFVECHGTGTATGDPIETRAVGNVFGENGVYIGSVKPNVGHSEGCSGITSVIKAVLALEHHTIPPNIKFANPNPKIPFAEKKLVVPIKATPFPSGRAERISVNSFGIGGSNAHAILESPRSVRPAAINGTHGVAKAQAPRLLLFSANSAASLNSQMDCFKQYTAQHPEQDRDIAHTLALHREHLPHRAFAVAKDGDFVETPIPAKTPGVEPSITMIFSGQGAQWPGMGRELIMSNASFREDIIHMDNVLQGLRVPPRWSLFDELLKPDEASQVHRAELAQPLSTALQLALVRQFRHVGITPSAVVGHSSGEIAAAYTAGYISLEYAITLAYYRGYVATYGMAVQSGGMMAAVGLGAADVSRFLQPGSSVACENSPSSTTISGDVKAVQNALAAIQLEHPGILARPLKVDVAYHSYHMAALAAEYVGLLHAETSVVPSPSKPNPHSTLFISSVTSTPILDAAGLATPYYWAINLVSPVQFSSAVSTLLTHHLPINTPTVLLEIGPHASLAGPLRQISTTASHPHTYIASQTRHKKSSVSFLAALGRLFQESAPVNWSALYPGAKTLPGLPPYPWDHSAGPFWHESRLSQAWRLRKYANHPLLGSRVVETPDTAPQWRAVVGCEQVGWLAEHRVKGDVVFPFAGYIAMAGEAVRQMTGGEGGWRMRRVVVKTALVVGETEAVEVVTSLRQGRLSDEEVSAWWEFAVASWTGSAWVRHCEGQVMAVAEGRKGERRGEVLPRKVAKTRFYDAMARAGVVFGPQFQRLTNIEASVKERTAQATVVSPGDSAFPGPVHPATIDACIQLLLVADVKGLCRDLHQLVVPTRIEHIEVSQGANEMQARAAFSSPGHASSNVECVTPDGRIAVRLTGLQVTPLGNDADDSPQSPSDIHAAARLHWLPDFDLTPATSLITPPFVPRTERELHEELTLLCILDSAATLSSFTPSNPHFAKYLSWLALQTTLAQSGAYPPVPHASTLAALTASDRKAKIDATLAQILALPGGGSHAGALGTTRIHAHAAALFAGEKDTLDLLMQDDLLTEIYSEDPFEYGALVRSLAHSRPGLRILEVGAGTGGTTERILRYLEEVGGEEGGMPAYKEYMFTDVSAGFFPQARERFGYARNLGFKELDASREAVAQGFEKGGYDLVVATNVVHATPCLRATLGNLRGLLKADGMLLLTEISTVSRMPGYIFGNFSGWWLGEKDGREWEPHVLPERWDEELKAAGFMGAETVVRDEEMPYQMTVAILSRPRVEEVVVDKAVTVLCQTPEAGPAASLIAGLQAEGLEVTPCRLGHEFPARGKDIIACVDLETRYFDQDTLTEERFLAFQALLHHLRASEDHILWLTPPYQVKCKVPHGAQSLGVMRAARAEMGLSLVTLELDYQAEGANAAHLIASVFEKKVRGAQPDTFLNADREFAIDNGTVLSGRYHPFSLTSEQAAPPTSTALTATSTAKSITIPHPGTLATLSWLSHPLPSTLPPTAIEITVHASALNFHDLLLAAGTMAPPPPPSTPSLSPTPTSIILGLEASGTITRAGAGVPNLRPGDRVMFFTPPDTTSLTTRLVVDARTTPIVRIPADMPLGAAAGTPVAFATALYALLDAGRLRRGMTVLIHSACGGVGLAALQVCRAVLGGLDGVYVTVGSEEKVGYLLESWGIGRERVFGSRDAGFVEGVMRETAGRGVDVVLNSLSGELLHSSWGCVAPYGTMVEMGNRDLAGGGKLDLAPFLGNRGYVGVELHRLLCERPERVQELLAQYIDMYTQGLLQQPDEVSYFDAQEVEKAFRHLQNGAHIGKVVVTMPNDDSAIKAVPYSQPLTLDPEATYLLIGGAKGLGASIATRLVEQGAMHLTILSRAAGLSGESTALFAELEAMGCELSVVSGSVERMDDVEAAVRSSSKPVKGVFQLAMVLNDAPLLDMKWSEWNTAVGPKVRGTWNLHHALADQPLDFFWMASSLVTVIDEPGQGNYSAGCAFLETFCQYRHSLGLPATVLNICPVEGVGYVAESAQARWNMKAQGLYSLGEHEFLDFVTLNLLHPGPNKPESSDPLTTPWENRGQVLMGLRSGCEQHLDDPNNRTSWRRDRRMGRYHNLRLEDGAKGATADTSPLAQFLERVHSAGADTEAATQLLTDPNNIAFLAGEIGRKVFELMLKPLEEGVEIDTRQTLGQIGLDSLMAIELRRWVRRVFGVSVSVLEIMGSGALIEVGQLVTGKLVDKMQK</sequence>
<dbReference type="InterPro" id="IPR014043">
    <property type="entry name" value="Acyl_transferase_dom"/>
</dbReference>
<dbReference type="InterPro" id="IPR042104">
    <property type="entry name" value="PKS_dehydratase_sf"/>
</dbReference>
<dbReference type="Pfam" id="PF08240">
    <property type="entry name" value="ADH_N"/>
    <property type="match status" value="1"/>
</dbReference>
<feature type="domain" description="Carrier" evidence="9">
    <location>
        <begin position="2443"/>
        <end position="2519"/>
    </location>
</feature>
<evidence type="ECO:0000313" key="13">
    <source>
        <dbReference type="Proteomes" id="UP001303889"/>
    </source>
</evidence>
<dbReference type="GO" id="GO:0006633">
    <property type="term" value="P:fatty acid biosynthetic process"/>
    <property type="evidence" value="ECO:0007669"/>
    <property type="project" value="InterPro"/>
</dbReference>
<dbReference type="InterPro" id="IPR011032">
    <property type="entry name" value="GroES-like_sf"/>
</dbReference>
<evidence type="ECO:0000256" key="2">
    <source>
        <dbReference type="ARBA" id="ARBA00022553"/>
    </source>
</evidence>
<dbReference type="Gene3D" id="3.30.70.3290">
    <property type="match status" value="1"/>
</dbReference>
<accession>A0AAN6MI11</accession>
<dbReference type="InterPro" id="IPR016039">
    <property type="entry name" value="Thiolase-like"/>
</dbReference>
<dbReference type="InterPro" id="IPR009081">
    <property type="entry name" value="PP-bd_ACP"/>
</dbReference>
<dbReference type="Gene3D" id="3.40.50.720">
    <property type="entry name" value="NAD(P)-binding Rossmann-like Domain"/>
    <property type="match status" value="1"/>
</dbReference>
<dbReference type="SUPFAM" id="SSF51735">
    <property type="entry name" value="NAD(P)-binding Rossmann-fold domains"/>
    <property type="match status" value="2"/>
</dbReference>
<dbReference type="SMART" id="SM00822">
    <property type="entry name" value="PKS_KR"/>
    <property type="match status" value="1"/>
</dbReference>
<dbReference type="PANTHER" id="PTHR43775:SF46">
    <property type="entry name" value="FUMIGERMIN SYNTHASE"/>
    <property type="match status" value="1"/>
</dbReference>
<keyword evidence="13" id="KW-1185">Reference proteome</keyword>
<evidence type="ECO:0000256" key="6">
    <source>
        <dbReference type="ARBA" id="ARBA00023268"/>
    </source>
</evidence>
<dbReference type="Pfam" id="PF00698">
    <property type="entry name" value="Acyl_transf_1"/>
    <property type="match status" value="1"/>
</dbReference>
<gene>
    <name evidence="12" type="ORF">C8A05DRAFT_17124</name>
</gene>
<dbReference type="InterPro" id="IPR018201">
    <property type="entry name" value="Ketoacyl_synth_AS"/>
</dbReference>
<dbReference type="Pfam" id="PF14765">
    <property type="entry name" value="PS-DH"/>
    <property type="match status" value="1"/>
</dbReference>
<reference evidence="12" key="1">
    <citation type="journal article" date="2023" name="Mol. Phylogenet. Evol.">
        <title>Genome-scale phylogeny and comparative genomics of the fungal order Sordariales.</title>
        <authorList>
            <person name="Hensen N."/>
            <person name="Bonometti L."/>
            <person name="Westerberg I."/>
            <person name="Brannstrom I.O."/>
            <person name="Guillou S."/>
            <person name="Cros-Aarteil S."/>
            <person name="Calhoun S."/>
            <person name="Haridas S."/>
            <person name="Kuo A."/>
            <person name="Mondo S."/>
            <person name="Pangilinan J."/>
            <person name="Riley R."/>
            <person name="LaButti K."/>
            <person name="Andreopoulos B."/>
            <person name="Lipzen A."/>
            <person name="Chen C."/>
            <person name="Yan M."/>
            <person name="Daum C."/>
            <person name="Ng V."/>
            <person name="Clum A."/>
            <person name="Steindorff A."/>
            <person name="Ohm R.A."/>
            <person name="Martin F."/>
            <person name="Silar P."/>
            <person name="Natvig D.O."/>
            <person name="Lalanne C."/>
            <person name="Gautier V."/>
            <person name="Ament-Velasquez S.L."/>
            <person name="Kruys A."/>
            <person name="Hutchinson M.I."/>
            <person name="Powell A.J."/>
            <person name="Barry K."/>
            <person name="Miller A.N."/>
            <person name="Grigoriev I.V."/>
            <person name="Debuchy R."/>
            <person name="Gladieux P."/>
            <person name="Hiltunen Thoren M."/>
            <person name="Johannesson H."/>
        </authorList>
    </citation>
    <scope>NUCLEOTIDE SEQUENCE</scope>
    <source>
        <strain evidence="12">CBS 103.79</strain>
    </source>
</reference>
<dbReference type="SMART" id="SM00823">
    <property type="entry name" value="PKS_PP"/>
    <property type="match status" value="1"/>
</dbReference>
<dbReference type="InterPro" id="IPR013217">
    <property type="entry name" value="Methyltransf_12"/>
</dbReference>
<feature type="region of interest" description="C-terminal hotdog fold" evidence="8">
    <location>
        <begin position="1052"/>
        <end position="1194"/>
    </location>
</feature>
<dbReference type="InterPro" id="IPR049551">
    <property type="entry name" value="PKS_DH_C"/>
</dbReference>
<organism evidence="12 13">
    <name type="scientific">Staphylotrichum tortipilum</name>
    <dbReference type="NCBI Taxonomy" id="2831512"/>
    <lineage>
        <taxon>Eukaryota</taxon>
        <taxon>Fungi</taxon>
        <taxon>Dikarya</taxon>
        <taxon>Ascomycota</taxon>
        <taxon>Pezizomycotina</taxon>
        <taxon>Sordariomycetes</taxon>
        <taxon>Sordariomycetidae</taxon>
        <taxon>Sordariales</taxon>
        <taxon>Chaetomiaceae</taxon>
        <taxon>Staphylotrichum</taxon>
    </lineage>
</organism>
<proteinExistence type="predicted"/>
<dbReference type="InterPro" id="IPR001227">
    <property type="entry name" value="Ac_transferase_dom_sf"/>
</dbReference>
<dbReference type="GO" id="GO:0004312">
    <property type="term" value="F:fatty acid synthase activity"/>
    <property type="evidence" value="ECO:0007669"/>
    <property type="project" value="TreeGrafter"/>
</dbReference>
<feature type="domain" description="Ketosynthase family 3 (KS3)" evidence="10">
    <location>
        <begin position="15"/>
        <end position="433"/>
    </location>
</feature>
<dbReference type="GO" id="GO:0044550">
    <property type="term" value="P:secondary metabolite biosynthetic process"/>
    <property type="evidence" value="ECO:0007669"/>
    <property type="project" value="TreeGrafter"/>
</dbReference>
<feature type="domain" description="PKS/mFAS DH" evidence="11">
    <location>
        <begin position="913"/>
        <end position="1194"/>
    </location>
</feature>
<dbReference type="SUPFAM" id="SSF53901">
    <property type="entry name" value="Thiolase-like"/>
    <property type="match status" value="1"/>
</dbReference>
<dbReference type="Pfam" id="PF00550">
    <property type="entry name" value="PP-binding"/>
    <property type="match status" value="1"/>
</dbReference>
<dbReference type="SUPFAM" id="SSF47336">
    <property type="entry name" value="ACP-like"/>
    <property type="match status" value="1"/>
</dbReference>
<evidence type="ECO:0000259" key="11">
    <source>
        <dbReference type="PROSITE" id="PS52019"/>
    </source>
</evidence>
<dbReference type="Pfam" id="PF02801">
    <property type="entry name" value="Ketoacyl-synt_C"/>
    <property type="match status" value="1"/>
</dbReference>
<dbReference type="Gene3D" id="3.40.366.10">
    <property type="entry name" value="Malonyl-Coenzyme A Acyl Carrier Protein, domain 2"/>
    <property type="match status" value="1"/>
</dbReference>
<dbReference type="Gene3D" id="3.40.50.150">
    <property type="entry name" value="Vaccinia Virus protein VP39"/>
    <property type="match status" value="1"/>
</dbReference>
<dbReference type="InterPro" id="IPR020806">
    <property type="entry name" value="PKS_PP-bd"/>
</dbReference>